<dbReference type="InterPro" id="IPR010982">
    <property type="entry name" value="Lambda_DNA-bd_dom_sf"/>
</dbReference>
<dbReference type="PROSITE" id="PS50932">
    <property type="entry name" value="HTH_LACI_2"/>
    <property type="match status" value="1"/>
</dbReference>
<dbReference type="EMBL" id="CP030280">
    <property type="protein sequence ID" value="AWY98669.1"/>
    <property type="molecule type" value="Genomic_DNA"/>
</dbReference>
<dbReference type="PANTHER" id="PTHR30146:SF109">
    <property type="entry name" value="HTH-TYPE TRANSCRIPTIONAL REGULATOR GALS"/>
    <property type="match status" value="1"/>
</dbReference>
<protein>
    <submittedName>
        <fullName evidence="5">LacI family transcriptional regulator</fullName>
    </submittedName>
</protein>
<dbReference type="SMART" id="SM00354">
    <property type="entry name" value="HTH_LACI"/>
    <property type="match status" value="1"/>
</dbReference>
<dbReference type="GO" id="GO:0000976">
    <property type="term" value="F:transcription cis-regulatory region binding"/>
    <property type="evidence" value="ECO:0007669"/>
    <property type="project" value="TreeGrafter"/>
</dbReference>
<feature type="domain" description="HTH lacI-type" evidence="4">
    <location>
        <begin position="2"/>
        <end position="56"/>
    </location>
</feature>
<dbReference type="Gene3D" id="1.10.260.40">
    <property type="entry name" value="lambda repressor-like DNA-binding domains"/>
    <property type="match status" value="1"/>
</dbReference>
<dbReference type="AlphaFoldDB" id="A0A2Z4UCS9"/>
<dbReference type="SUPFAM" id="SSF47413">
    <property type="entry name" value="lambda repressor-like DNA-binding domains"/>
    <property type="match status" value="1"/>
</dbReference>
<dbReference type="Proteomes" id="UP000250003">
    <property type="component" value="Chromosome"/>
</dbReference>
<dbReference type="InterPro" id="IPR000843">
    <property type="entry name" value="HTH_LacI"/>
</dbReference>
<keyword evidence="2" id="KW-0238">DNA-binding</keyword>
<dbReference type="SUPFAM" id="SSF53822">
    <property type="entry name" value="Periplasmic binding protein-like I"/>
    <property type="match status" value="1"/>
</dbReference>
<evidence type="ECO:0000313" key="5">
    <source>
        <dbReference type="EMBL" id="AWY98669.1"/>
    </source>
</evidence>
<dbReference type="InterPro" id="IPR046335">
    <property type="entry name" value="LacI/GalR-like_sensor"/>
</dbReference>
<evidence type="ECO:0000313" key="6">
    <source>
        <dbReference type="Proteomes" id="UP000250003"/>
    </source>
</evidence>
<dbReference type="PANTHER" id="PTHR30146">
    <property type="entry name" value="LACI-RELATED TRANSCRIPTIONAL REPRESSOR"/>
    <property type="match status" value="1"/>
</dbReference>
<dbReference type="Pfam" id="PF00356">
    <property type="entry name" value="LacI"/>
    <property type="match status" value="1"/>
</dbReference>
<name>A0A2Z4UCS9_9FIRM</name>
<organism evidence="5 6">
    <name type="scientific">Blautia argi</name>
    <dbReference type="NCBI Taxonomy" id="1912897"/>
    <lineage>
        <taxon>Bacteria</taxon>
        <taxon>Bacillati</taxon>
        <taxon>Bacillota</taxon>
        <taxon>Clostridia</taxon>
        <taxon>Lachnospirales</taxon>
        <taxon>Lachnospiraceae</taxon>
        <taxon>Blautia</taxon>
    </lineage>
</organism>
<dbReference type="InterPro" id="IPR001497">
    <property type="entry name" value="MethylDNA_cys_MeTrfase_AS"/>
</dbReference>
<evidence type="ECO:0000256" key="1">
    <source>
        <dbReference type="ARBA" id="ARBA00023015"/>
    </source>
</evidence>
<dbReference type="CDD" id="cd01392">
    <property type="entry name" value="HTH_LacI"/>
    <property type="match status" value="1"/>
</dbReference>
<dbReference type="RefSeq" id="WP_111920155.1">
    <property type="nucleotide sequence ID" value="NZ_CAUWHR010000026.1"/>
</dbReference>
<dbReference type="GO" id="GO:0003700">
    <property type="term" value="F:DNA-binding transcription factor activity"/>
    <property type="evidence" value="ECO:0007669"/>
    <property type="project" value="TreeGrafter"/>
</dbReference>
<dbReference type="InterPro" id="IPR028082">
    <property type="entry name" value="Peripla_BP_I"/>
</dbReference>
<dbReference type="KEGG" id="blau:DQQ01_11455"/>
<proteinExistence type="predicted"/>
<keyword evidence="6" id="KW-1185">Reference proteome</keyword>
<evidence type="ECO:0000256" key="3">
    <source>
        <dbReference type="ARBA" id="ARBA00023163"/>
    </source>
</evidence>
<reference evidence="6" key="1">
    <citation type="submission" date="2018-06" db="EMBL/GenBank/DDBJ databases">
        <title>Description of Blautia argi sp. nov., a new anaerobic isolated from dog feces.</title>
        <authorList>
            <person name="Chang Y.-H."/>
            <person name="Paek J."/>
            <person name="Shin Y."/>
        </authorList>
    </citation>
    <scope>NUCLEOTIDE SEQUENCE [LARGE SCALE GENOMIC DNA]</scope>
    <source>
        <strain evidence="6">KCTC 15426</strain>
    </source>
</reference>
<dbReference type="PROSITE" id="PS00374">
    <property type="entry name" value="MGMT"/>
    <property type="match status" value="1"/>
</dbReference>
<evidence type="ECO:0000256" key="2">
    <source>
        <dbReference type="ARBA" id="ARBA00023125"/>
    </source>
</evidence>
<gene>
    <name evidence="5" type="ORF">DQQ01_11455</name>
</gene>
<dbReference type="GO" id="GO:0006281">
    <property type="term" value="P:DNA repair"/>
    <property type="evidence" value="ECO:0007669"/>
    <property type="project" value="InterPro"/>
</dbReference>
<keyword evidence="1" id="KW-0805">Transcription regulation</keyword>
<keyword evidence="3" id="KW-0804">Transcription</keyword>
<dbReference type="CDD" id="cd06288">
    <property type="entry name" value="PBP1_sucrose_transcription_regulator"/>
    <property type="match status" value="1"/>
</dbReference>
<dbReference type="Pfam" id="PF13377">
    <property type="entry name" value="Peripla_BP_3"/>
    <property type="match status" value="1"/>
</dbReference>
<dbReference type="Gene3D" id="3.40.50.2300">
    <property type="match status" value="2"/>
</dbReference>
<evidence type="ECO:0000259" key="4">
    <source>
        <dbReference type="PROSITE" id="PS50932"/>
    </source>
</evidence>
<sequence length="348" mass="39648">MATIKEIAKACNVSIATVSNILNGKPGASEATRSLVLKTVEKMDYTPNYVAKNLKMRNTRSIGVIAEDMTIFSIPDIIDGITEYCQEIDYQILLTNMRLFKKYNDVYYNREDYFGLVKQEIRKLMAKQVEGIIYVTAHERIMHCIPDNLPIPAVMAYGYTQSGKVPSVVVDDEHGAYEAVQYLIERGHKQIGVITGKNDSIHMQARLVGYQKALRDNGLMYNPEFIYYGDWNREAGYNGTEKLLDRGVTAIFCMNDIMAGGVYDRADELGLRIPEDISVVGYDNRELSSYYKPPLTTITLPLHDIGYRAAEVMIDLLDKKIMPQKEELVYLMPCHRLVRKSVKEQIRQ</sequence>
<accession>A0A2Z4UCS9</accession>
<dbReference type="GO" id="GO:0003908">
    <property type="term" value="F:methylated-DNA-[protein]-cysteine S-methyltransferase activity"/>
    <property type="evidence" value="ECO:0007669"/>
    <property type="project" value="InterPro"/>
</dbReference>
<dbReference type="OrthoDB" id="9775106at2"/>